<sequence>MINKKPNSPFNLLLNKSIIEILDGDKDFGEVSFRSCQSIIKASMPYLSGPTICDISSRFGLAASYSWGGGSKSRWSYLDDLLKYCIDNNRISDLLSFLFSKEQFVDKLKGCSPPDIEKAHAMIIEKVLEHINSILYFGGNELRIAGKQFQIRPMGSAIAVAAPAVKTIDRSYIRDLGERAVKDIDEKNYDSAITKSRTMLEEVFCYVIEKKNEVPSNSGDIVKLYNQVKTLYSMHQDGGTDKRINMLLSGLEKIVTAITQMRNEGSDSHGVGLKRVNIKDYHALLAVNAATTMADFILSVGESASNNQRMNN</sequence>
<evidence type="ECO:0000259" key="1">
    <source>
        <dbReference type="Pfam" id="PF14355"/>
    </source>
</evidence>
<protein>
    <recommendedName>
        <fullName evidence="1">Abortive infection protein-like C-terminal domain-containing protein</fullName>
    </recommendedName>
</protein>
<reference evidence="2" key="1">
    <citation type="submission" date="2019-08" db="EMBL/GenBank/DDBJ databases">
        <authorList>
            <person name="Kucharzyk K."/>
            <person name="Murdoch R.W."/>
            <person name="Higgins S."/>
            <person name="Loffler F."/>
        </authorList>
    </citation>
    <scope>NUCLEOTIDE SEQUENCE</scope>
</reference>
<name>A0A644XWM1_9ZZZZ</name>
<evidence type="ECO:0000313" key="2">
    <source>
        <dbReference type="EMBL" id="MPM18454.1"/>
    </source>
</evidence>
<proteinExistence type="predicted"/>
<comment type="caution">
    <text evidence="2">The sequence shown here is derived from an EMBL/GenBank/DDBJ whole genome shotgun (WGS) entry which is preliminary data.</text>
</comment>
<gene>
    <name evidence="2" type="ORF">SDC9_64865</name>
</gene>
<dbReference type="EMBL" id="VSSQ01002986">
    <property type="protein sequence ID" value="MPM18454.1"/>
    <property type="molecule type" value="Genomic_DNA"/>
</dbReference>
<feature type="domain" description="Abortive infection protein-like C-terminal" evidence="1">
    <location>
        <begin position="223"/>
        <end position="298"/>
    </location>
</feature>
<dbReference type="AlphaFoldDB" id="A0A644XWM1"/>
<dbReference type="Pfam" id="PF14355">
    <property type="entry name" value="Abi_C"/>
    <property type="match status" value="1"/>
</dbReference>
<dbReference type="InterPro" id="IPR026001">
    <property type="entry name" value="Abi-like_C"/>
</dbReference>
<accession>A0A644XWM1</accession>
<organism evidence="2">
    <name type="scientific">bioreactor metagenome</name>
    <dbReference type="NCBI Taxonomy" id="1076179"/>
    <lineage>
        <taxon>unclassified sequences</taxon>
        <taxon>metagenomes</taxon>
        <taxon>ecological metagenomes</taxon>
    </lineage>
</organism>